<evidence type="ECO:0000313" key="2">
    <source>
        <dbReference type="Proteomes" id="UP000250235"/>
    </source>
</evidence>
<organism evidence="1 2">
    <name type="scientific">Dorcoceras hygrometricum</name>
    <dbReference type="NCBI Taxonomy" id="472368"/>
    <lineage>
        <taxon>Eukaryota</taxon>
        <taxon>Viridiplantae</taxon>
        <taxon>Streptophyta</taxon>
        <taxon>Embryophyta</taxon>
        <taxon>Tracheophyta</taxon>
        <taxon>Spermatophyta</taxon>
        <taxon>Magnoliopsida</taxon>
        <taxon>eudicotyledons</taxon>
        <taxon>Gunneridae</taxon>
        <taxon>Pentapetalae</taxon>
        <taxon>asterids</taxon>
        <taxon>lamiids</taxon>
        <taxon>Lamiales</taxon>
        <taxon>Gesneriaceae</taxon>
        <taxon>Didymocarpoideae</taxon>
        <taxon>Trichosporeae</taxon>
        <taxon>Loxocarpinae</taxon>
        <taxon>Dorcoceras</taxon>
    </lineage>
</organism>
<protein>
    <submittedName>
        <fullName evidence="1">Uncharacterized protein</fullName>
    </submittedName>
</protein>
<gene>
    <name evidence="1" type="ORF">F511_04906</name>
</gene>
<sequence>MEKMTCVILITSFSRSSVGIQEKVTYASTARETSQHTTSLKPSCILDYIDSACTKIHDIPIQHSK</sequence>
<dbReference type="Proteomes" id="UP000250235">
    <property type="component" value="Unassembled WGS sequence"/>
</dbReference>
<accession>A0A2Z7BJY9</accession>
<dbReference type="EMBL" id="KV005015">
    <property type="protein sequence ID" value="KZV34932.1"/>
    <property type="molecule type" value="Genomic_DNA"/>
</dbReference>
<reference evidence="1 2" key="1">
    <citation type="journal article" date="2015" name="Proc. Natl. Acad. Sci. U.S.A.">
        <title>The resurrection genome of Boea hygrometrica: A blueprint for survival of dehydration.</title>
        <authorList>
            <person name="Xiao L."/>
            <person name="Yang G."/>
            <person name="Zhang L."/>
            <person name="Yang X."/>
            <person name="Zhao S."/>
            <person name="Ji Z."/>
            <person name="Zhou Q."/>
            <person name="Hu M."/>
            <person name="Wang Y."/>
            <person name="Chen M."/>
            <person name="Xu Y."/>
            <person name="Jin H."/>
            <person name="Xiao X."/>
            <person name="Hu G."/>
            <person name="Bao F."/>
            <person name="Hu Y."/>
            <person name="Wan P."/>
            <person name="Li L."/>
            <person name="Deng X."/>
            <person name="Kuang T."/>
            <person name="Xiang C."/>
            <person name="Zhu J.K."/>
            <person name="Oliver M.J."/>
            <person name="He Y."/>
        </authorList>
    </citation>
    <scope>NUCLEOTIDE SEQUENCE [LARGE SCALE GENOMIC DNA]</scope>
    <source>
        <strain evidence="2">cv. XS01</strain>
    </source>
</reference>
<keyword evidence="2" id="KW-1185">Reference proteome</keyword>
<dbReference type="AlphaFoldDB" id="A0A2Z7BJY9"/>
<evidence type="ECO:0000313" key="1">
    <source>
        <dbReference type="EMBL" id="KZV34932.1"/>
    </source>
</evidence>
<name>A0A2Z7BJY9_9LAMI</name>
<proteinExistence type="predicted"/>